<accession>A0A1A9KJ13</accession>
<evidence type="ECO:0000313" key="7">
    <source>
        <dbReference type="EMBL" id="MDF3843727.1"/>
    </source>
</evidence>
<dbReference type="Pfam" id="PF12833">
    <property type="entry name" value="HTH_18"/>
    <property type="match status" value="1"/>
</dbReference>
<dbReference type="PROSITE" id="PS00041">
    <property type="entry name" value="HTH_ARAC_FAMILY_1"/>
    <property type="match status" value="1"/>
</dbReference>
<dbReference type="PROSITE" id="PS01124">
    <property type="entry name" value="HTH_ARAC_FAMILY_2"/>
    <property type="match status" value="1"/>
</dbReference>
<dbReference type="EMBL" id="CP015878">
    <property type="protein sequence ID" value="ANI16953.1"/>
    <property type="molecule type" value="Genomic_DNA"/>
</dbReference>
<dbReference type="GO" id="GO:0043565">
    <property type="term" value="F:sequence-specific DNA binding"/>
    <property type="evidence" value="ECO:0007669"/>
    <property type="project" value="InterPro"/>
</dbReference>
<dbReference type="InterPro" id="IPR011051">
    <property type="entry name" value="RmlC_Cupin_sf"/>
</dbReference>
<organism evidence="6 8">
    <name type="scientific">Pseudomonas citronellolis</name>
    <dbReference type="NCBI Taxonomy" id="53408"/>
    <lineage>
        <taxon>Bacteria</taxon>
        <taxon>Pseudomonadati</taxon>
        <taxon>Pseudomonadota</taxon>
        <taxon>Gammaproteobacteria</taxon>
        <taxon>Pseudomonadales</taxon>
        <taxon>Pseudomonadaceae</taxon>
        <taxon>Pseudomonas</taxon>
    </lineage>
</organism>
<dbReference type="InterPro" id="IPR009057">
    <property type="entry name" value="Homeodomain-like_sf"/>
</dbReference>
<name>A0A1A9KJ13_9PSED</name>
<dbReference type="Proteomes" id="UP000077748">
    <property type="component" value="Chromosome"/>
</dbReference>
<dbReference type="InterPro" id="IPR018062">
    <property type="entry name" value="HTH_AraC-typ_CS"/>
</dbReference>
<evidence type="ECO:0000256" key="3">
    <source>
        <dbReference type="ARBA" id="ARBA00023163"/>
    </source>
</evidence>
<dbReference type="AlphaFoldDB" id="A0A1A9KJ13"/>
<protein>
    <submittedName>
        <fullName evidence="6">AraC family transcriptional regulator</fullName>
    </submittedName>
    <submittedName>
        <fullName evidence="7">Helix-turn-helix transcriptional regulator</fullName>
    </submittedName>
</protein>
<dbReference type="GO" id="GO:0003700">
    <property type="term" value="F:DNA-binding transcription factor activity"/>
    <property type="evidence" value="ECO:0007669"/>
    <property type="project" value="InterPro"/>
</dbReference>
<proteinExistence type="predicted"/>
<dbReference type="SMART" id="SM00342">
    <property type="entry name" value="HTH_ARAC"/>
    <property type="match status" value="1"/>
</dbReference>
<evidence type="ECO:0000256" key="2">
    <source>
        <dbReference type="ARBA" id="ARBA00023125"/>
    </source>
</evidence>
<dbReference type="SUPFAM" id="SSF51182">
    <property type="entry name" value="RmlC-like cupins"/>
    <property type="match status" value="1"/>
</dbReference>
<dbReference type="SUPFAM" id="SSF46689">
    <property type="entry name" value="Homeodomain-like"/>
    <property type="match status" value="1"/>
</dbReference>
<dbReference type="PANTHER" id="PTHR11019:SF159">
    <property type="entry name" value="TRANSCRIPTIONAL REGULATOR-RELATED"/>
    <property type="match status" value="1"/>
</dbReference>
<dbReference type="RefSeq" id="WP_009616474.1">
    <property type="nucleotide sequence ID" value="NZ_CP015878.1"/>
</dbReference>
<feature type="region of interest" description="Disordered" evidence="4">
    <location>
        <begin position="246"/>
        <end position="268"/>
    </location>
</feature>
<dbReference type="Gene3D" id="1.10.10.60">
    <property type="entry name" value="Homeodomain-like"/>
    <property type="match status" value="2"/>
</dbReference>
<gene>
    <name evidence="6" type="ORF">A9C11_24565</name>
    <name evidence="7" type="ORF">P3W55_18585</name>
</gene>
<reference evidence="7" key="2">
    <citation type="submission" date="2023-03" db="EMBL/GenBank/DDBJ databases">
        <title>Draft assemblies of triclosan tolerant bacteria isolated from returned activated sludge.</title>
        <authorList>
            <person name="Van Hamelsveld S."/>
        </authorList>
    </citation>
    <scope>NUCLEOTIDE SEQUENCE</scope>
    <source>
        <strain evidence="7">GW210015_S63</strain>
    </source>
</reference>
<dbReference type="Gene3D" id="2.60.120.10">
    <property type="entry name" value="Jelly Rolls"/>
    <property type="match status" value="1"/>
</dbReference>
<reference evidence="6 8" key="1">
    <citation type="submission" date="2016-05" db="EMBL/GenBank/DDBJ databases">
        <title>Genome Sequence of Pseudomonas citronellolis Strain SJTE-3, an Estrogens and Persistent Organic Pollutants degradation strain.</title>
        <authorList>
            <person name="Liang R."/>
        </authorList>
    </citation>
    <scope>NUCLEOTIDE SEQUENCE [LARGE SCALE GENOMIC DNA]</scope>
    <source>
        <strain evidence="6 8">SJTE-3</strain>
    </source>
</reference>
<dbReference type="InterPro" id="IPR018060">
    <property type="entry name" value="HTH_AraC"/>
</dbReference>
<keyword evidence="1" id="KW-0805">Transcription regulation</keyword>
<feature type="domain" description="HTH araC/xylS-type" evidence="5">
    <location>
        <begin position="157"/>
        <end position="254"/>
    </location>
</feature>
<dbReference type="EMBL" id="JARJLR010000301">
    <property type="protein sequence ID" value="MDF3843727.1"/>
    <property type="molecule type" value="Genomic_DNA"/>
</dbReference>
<evidence type="ECO:0000256" key="1">
    <source>
        <dbReference type="ARBA" id="ARBA00023015"/>
    </source>
</evidence>
<evidence type="ECO:0000313" key="8">
    <source>
        <dbReference type="Proteomes" id="UP000077748"/>
    </source>
</evidence>
<dbReference type="CDD" id="cd06124">
    <property type="entry name" value="cupin_NimR-like_N"/>
    <property type="match status" value="1"/>
</dbReference>
<keyword evidence="3" id="KW-0804">Transcription</keyword>
<evidence type="ECO:0000256" key="4">
    <source>
        <dbReference type="SAM" id="MobiDB-lite"/>
    </source>
</evidence>
<dbReference type="InterPro" id="IPR003313">
    <property type="entry name" value="AraC-bd"/>
</dbReference>
<keyword evidence="2" id="KW-0238">DNA-binding</keyword>
<dbReference type="Pfam" id="PF02311">
    <property type="entry name" value="AraC_binding"/>
    <property type="match status" value="1"/>
</dbReference>
<dbReference type="GO" id="GO:0009893">
    <property type="term" value="P:positive regulation of metabolic process"/>
    <property type="evidence" value="ECO:0007669"/>
    <property type="project" value="UniProtKB-ARBA"/>
</dbReference>
<feature type="compositionally biased region" description="Polar residues" evidence="4">
    <location>
        <begin position="258"/>
        <end position="268"/>
    </location>
</feature>
<dbReference type="PANTHER" id="PTHR11019">
    <property type="entry name" value="HTH-TYPE TRANSCRIPTIONAL REGULATOR NIMR"/>
    <property type="match status" value="1"/>
</dbReference>
<evidence type="ECO:0000259" key="5">
    <source>
        <dbReference type="PROSITE" id="PS01124"/>
    </source>
</evidence>
<dbReference type="InterPro" id="IPR014710">
    <property type="entry name" value="RmlC-like_jellyroll"/>
</dbReference>
<evidence type="ECO:0000313" key="6">
    <source>
        <dbReference type="EMBL" id="ANI16953.1"/>
    </source>
</evidence>
<sequence>MREADIPSIHGDQHATGPVTAVALDYADGHQVPSHSHQRAQLLYAVRGVLVVGTAGGLWVVPDNRGLWVPAGVEHWTRMVGEVRVRTLYIEPDSAPHLPTACTVLAISPLLRELILAAVGIAGEVPADSRDGRVLRLLLDELTSEPALPLHLPLPNEPRLRRLCRDMGLDAGLEDWAARAKVDAKTVRRWFLRDTGLTFGQWRQQARLLRALELLGSGASVLEAALEVGYSTPSAFSAMFSRQFGRPPSDFLRPPRETSGNRPRSSGN</sequence>
<dbReference type="Proteomes" id="UP001220662">
    <property type="component" value="Unassembled WGS sequence"/>
</dbReference>